<accession>A0A2P6QBK0</accession>
<feature type="compositionally biased region" description="Basic and acidic residues" evidence="1">
    <location>
        <begin position="8"/>
        <end position="21"/>
    </location>
</feature>
<dbReference type="Gramene" id="PRQ31542">
    <property type="protein sequence ID" value="PRQ31542"/>
    <property type="gene ID" value="RchiOBHm_Chr5g0036611"/>
</dbReference>
<organism evidence="2 3">
    <name type="scientific">Rosa chinensis</name>
    <name type="common">China rose</name>
    <dbReference type="NCBI Taxonomy" id="74649"/>
    <lineage>
        <taxon>Eukaryota</taxon>
        <taxon>Viridiplantae</taxon>
        <taxon>Streptophyta</taxon>
        <taxon>Embryophyta</taxon>
        <taxon>Tracheophyta</taxon>
        <taxon>Spermatophyta</taxon>
        <taxon>Magnoliopsida</taxon>
        <taxon>eudicotyledons</taxon>
        <taxon>Gunneridae</taxon>
        <taxon>Pentapetalae</taxon>
        <taxon>rosids</taxon>
        <taxon>fabids</taxon>
        <taxon>Rosales</taxon>
        <taxon>Rosaceae</taxon>
        <taxon>Rosoideae</taxon>
        <taxon>Rosoideae incertae sedis</taxon>
        <taxon>Rosa</taxon>
    </lineage>
</organism>
<evidence type="ECO:0000313" key="3">
    <source>
        <dbReference type="Proteomes" id="UP000238479"/>
    </source>
</evidence>
<comment type="caution">
    <text evidence="2">The sequence shown here is derived from an EMBL/GenBank/DDBJ whole genome shotgun (WGS) entry which is preliminary data.</text>
</comment>
<evidence type="ECO:0000256" key="1">
    <source>
        <dbReference type="SAM" id="MobiDB-lite"/>
    </source>
</evidence>
<dbReference type="EMBL" id="PDCK01000043">
    <property type="protein sequence ID" value="PRQ31542.1"/>
    <property type="molecule type" value="Genomic_DNA"/>
</dbReference>
<feature type="region of interest" description="Disordered" evidence="1">
    <location>
        <begin position="1"/>
        <end position="21"/>
    </location>
</feature>
<dbReference type="Proteomes" id="UP000238479">
    <property type="component" value="Chromosome 5"/>
</dbReference>
<proteinExistence type="predicted"/>
<evidence type="ECO:0000313" key="2">
    <source>
        <dbReference type="EMBL" id="PRQ31542.1"/>
    </source>
</evidence>
<feature type="region of interest" description="Disordered" evidence="1">
    <location>
        <begin position="37"/>
        <end position="103"/>
    </location>
</feature>
<sequence>MSRRQGKKLIELREREASEKRARDALVVRQQLAAELEKRRVENQTSNAAPNKAKETVHHKAKANKRGRKPREPRCNTRHKGQKKFEAQVEEERTTVMGPTSRCPAKYVASKDKTNWVVL</sequence>
<feature type="compositionally biased region" description="Basic residues" evidence="1">
    <location>
        <begin position="59"/>
        <end position="69"/>
    </location>
</feature>
<keyword evidence="3" id="KW-1185">Reference proteome</keyword>
<gene>
    <name evidence="2" type="ORF">RchiOBHm_Chr5g0036611</name>
</gene>
<protein>
    <submittedName>
        <fullName evidence="2">Uncharacterized protein</fullName>
    </submittedName>
</protein>
<reference evidence="2 3" key="1">
    <citation type="journal article" date="2018" name="Nat. Genet.">
        <title>The Rosa genome provides new insights in the design of modern roses.</title>
        <authorList>
            <person name="Bendahmane M."/>
        </authorList>
    </citation>
    <scope>NUCLEOTIDE SEQUENCE [LARGE SCALE GENOMIC DNA]</scope>
    <source>
        <strain evidence="3">cv. Old Blush</strain>
    </source>
</reference>
<feature type="compositionally biased region" description="Basic and acidic residues" evidence="1">
    <location>
        <begin position="83"/>
        <end position="94"/>
    </location>
</feature>
<dbReference type="AlphaFoldDB" id="A0A2P6QBK0"/>
<name>A0A2P6QBK0_ROSCH</name>